<evidence type="ECO:0000313" key="3">
    <source>
        <dbReference type="Proteomes" id="UP000215289"/>
    </source>
</evidence>
<dbReference type="Proteomes" id="UP000215289">
    <property type="component" value="Unassembled WGS sequence"/>
</dbReference>
<dbReference type="AlphaFoldDB" id="A0A3R7ILC0"/>
<evidence type="ECO:0000313" key="2">
    <source>
        <dbReference type="EMBL" id="RLM02014.1"/>
    </source>
</evidence>
<keyword evidence="3" id="KW-1185">Reference proteome</keyword>
<accession>A0A3R7ILC0</accession>
<dbReference type="EMBL" id="NIDN02000001">
    <property type="protein sequence ID" value="RLM02014.1"/>
    <property type="molecule type" value="Genomic_DNA"/>
</dbReference>
<evidence type="ECO:0000259" key="1">
    <source>
        <dbReference type="Pfam" id="PF17111"/>
    </source>
</evidence>
<reference evidence="2 3" key="1">
    <citation type="submission" date="2018-08" db="EMBL/GenBank/DDBJ databases">
        <title>Draft genome sequences of two Aspergillus turcosus clinical strains isolated from bronchoalveolar lavage fluid: one azole-susceptible and the other azole-resistant.</title>
        <authorList>
            <person name="Parent-Michaud M."/>
            <person name="Dufresne P.J."/>
            <person name="Fournier E."/>
            <person name="Martineau C."/>
            <person name="Moreira S."/>
            <person name="Perkins V."/>
            <person name="De Repentigny L."/>
            <person name="Dufresne S.F."/>
        </authorList>
    </citation>
    <scope>NUCLEOTIDE SEQUENCE [LARGE SCALE GENOMIC DNA]</scope>
    <source>
        <strain evidence="2">HMR AF 1038</strain>
    </source>
</reference>
<dbReference type="STRING" id="1245748.A0A3R7ILC0"/>
<feature type="domain" description="Azaphilone pigments biosynthesis cluster protein L N-terminal" evidence="1">
    <location>
        <begin position="12"/>
        <end position="171"/>
    </location>
</feature>
<name>A0A3R7ILC0_9EURO</name>
<gene>
    <name evidence="2" type="ORF">CFD26_109125</name>
</gene>
<dbReference type="OrthoDB" id="432483at2759"/>
<comment type="caution">
    <text evidence="2">The sequence shown here is derived from an EMBL/GenBank/DDBJ whole genome shotgun (WGS) entry which is preliminary data.</text>
</comment>
<proteinExistence type="predicted"/>
<organism evidence="2 3">
    <name type="scientific">Aspergillus turcosus</name>
    <dbReference type="NCBI Taxonomy" id="1245748"/>
    <lineage>
        <taxon>Eukaryota</taxon>
        <taxon>Fungi</taxon>
        <taxon>Dikarya</taxon>
        <taxon>Ascomycota</taxon>
        <taxon>Pezizomycotina</taxon>
        <taxon>Eurotiomycetes</taxon>
        <taxon>Eurotiomycetidae</taxon>
        <taxon>Eurotiales</taxon>
        <taxon>Aspergillaceae</taxon>
        <taxon>Aspergillus</taxon>
        <taxon>Aspergillus subgen. Fumigati</taxon>
    </lineage>
</organism>
<dbReference type="InterPro" id="IPR031348">
    <property type="entry name" value="PigL_N"/>
</dbReference>
<dbReference type="Pfam" id="PF17111">
    <property type="entry name" value="PigL_N"/>
    <property type="match status" value="1"/>
</dbReference>
<sequence length="259" mass="28696">MADPLSVTSGIHQSHTETISNLKDNVSAVEQALASFQAISEQEWESLGPTVADEAKATIATCTKACEIFRSNLQRWTGRSQDGNGRLSRLDRAKVGIFKQGQIKSMCEQLQSCKITVNTVVSIATLYSSLRHTRLTEEIKKTISMRQGEIETAIRTTDNQIADIRTSREDIGLVDRAQAAADPETEVDVLRQIDEEHRGLYISRRLLNKLMMRVQNSTIVNIAARNENNSMRVMCGRQNSGLQIGVSNSPITGISFGSW</sequence>
<protein>
    <recommendedName>
        <fullName evidence="1">Azaphilone pigments biosynthesis cluster protein L N-terminal domain-containing protein</fullName>
    </recommendedName>
</protein>